<gene>
    <name evidence="2" type="ORF">F969_01680</name>
</gene>
<sequence length="289" mass="34340">MKYDFLILGEPAAGKSNFLRMLAYNWSLKNSSVIQTRTPSILLSQDILQGYVVDRTQTAYKSGIWNLKYKDQEINIELPEYNGEEFLELAQSWQWSEEWIARIIKCKGIILVISSDKDEVYDLAKPAEGQSEIQINDNIERENIINHDLNYIGFFQQLFILKKISRKHKKKIPLVILMNFWDKVLKEKIEIRPEQKLKNELPWFYEFINSNWDKDYLNIFGISPLGDYAENLRVKTKFPEKPTKKFIEAREKFIKELNKQSWVVTNDQPNEKIRDLSMPFIWMFERVGN</sequence>
<evidence type="ECO:0000313" key="2">
    <source>
        <dbReference type="EMBL" id="ENU99361.1"/>
    </source>
</evidence>
<dbReference type="EMBL" id="APPE01000051">
    <property type="protein sequence ID" value="ENU99361.1"/>
    <property type="molecule type" value="Genomic_DNA"/>
</dbReference>
<dbReference type="HOGENOM" id="CLU_961814_0_0_6"/>
<dbReference type="PATRIC" id="fig|1217710.3.peg.1588"/>
<evidence type="ECO:0000259" key="1">
    <source>
        <dbReference type="Pfam" id="PF19975"/>
    </source>
</evidence>
<dbReference type="Proteomes" id="UP000013070">
    <property type="component" value="Unassembled WGS sequence"/>
</dbReference>
<dbReference type="eggNOG" id="ENOG5031AWF">
    <property type="taxonomic scope" value="Bacteria"/>
</dbReference>
<reference evidence="2 3" key="1">
    <citation type="submission" date="2013-02" db="EMBL/GenBank/DDBJ databases">
        <title>The Genome Sequence of Acinetobacter sp. NIPH 899.</title>
        <authorList>
            <consortium name="The Broad Institute Genome Sequencing Platform"/>
            <consortium name="The Broad Institute Genome Sequencing Center for Infectious Disease"/>
            <person name="Cerqueira G."/>
            <person name="Feldgarden M."/>
            <person name="Courvalin P."/>
            <person name="Perichon B."/>
            <person name="Grillot-Courvalin C."/>
            <person name="Clermont D."/>
            <person name="Rocha E."/>
            <person name="Yoon E.-J."/>
            <person name="Nemec A."/>
            <person name="Walker B."/>
            <person name="Young S.K."/>
            <person name="Zeng Q."/>
            <person name="Gargeya S."/>
            <person name="Fitzgerald M."/>
            <person name="Haas B."/>
            <person name="Abouelleil A."/>
            <person name="Alvarado L."/>
            <person name="Arachchi H.M."/>
            <person name="Berlin A.M."/>
            <person name="Chapman S.B."/>
            <person name="Dewar J."/>
            <person name="Goldberg J."/>
            <person name="Griggs A."/>
            <person name="Gujja S."/>
            <person name="Hansen M."/>
            <person name="Howarth C."/>
            <person name="Imamovic A."/>
            <person name="Larimer J."/>
            <person name="McCowan C."/>
            <person name="Murphy C."/>
            <person name="Neiman D."/>
            <person name="Pearson M."/>
            <person name="Priest M."/>
            <person name="Roberts A."/>
            <person name="Saif S."/>
            <person name="Shea T."/>
            <person name="Sisk P."/>
            <person name="Sykes S."/>
            <person name="Wortman J."/>
            <person name="Nusbaum C."/>
            <person name="Birren B."/>
        </authorList>
    </citation>
    <scope>NUCLEOTIDE SEQUENCE [LARGE SCALE GENOMIC DNA]</scope>
    <source>
        <strain evidence="2 3">NIPH 899</strain>
    </source>
</reference>
<dbReference type="Gene3D" id="3.40.50.300">
    <property type="entry name" value="P-loop containing nucleotide triphosphate hydrolases"/>
    <property type="match status" value="1"/>
</dbReference>
<protein>
    <recommendedName>
        <fullName evidence="1">Double-GTPase 1 domain-containing protein</fullName>
    </recommendedName>
</protein>
<feature type="domain" description="Double-GTPase 1" evidence="1">
    <location>
        <begin position="6"/>
        <end position="283"/>
    </location>
</feature>
<comment type="caution">
    <text evidence="2">The sequence shown here is derived from an EMBL/GenBank/DDBJ whole genome shotgun (WGS) entry which is preliminary data.</text>
</comment>
<keyword evidence="3" id="KW-1185">Reference proteome</keyword>
<accession>N8VHC1</accession>
<evidence type="ECO:0000313" key="3">
    <source>
        <dbReference type="Proteomes" id="UP000013070"/>
    </source>
</evidence>
<organism evidence="2 3">
    <name type="scientific">Acinetobacter variabilis</name>
    <dbReference type="NCBI Taxonomy" id="70346"/>
    <lineage>
        <taxon>Bacteria</taxon>
        <taxon>Pseudomonadati</taxon>
        <taxon>Pseudomonadota</taxon>
        <taxon>Gammaproteobacteria</taxon>
        <taxon>Moraxellales</taxon>
        <taxon>Moraxellaceae</taxon>
        <taxon>Acinetobacter</taxon>
    </lineage>
</organism>
<dbReference type="Pfam" id="PF19975">
    <property type="entry name" value="DO-GTPase1"/>
    <property type="match status" value="1"/>
</dbReference>
<dbReference type="InterPro" id="IPR045530">
    <property type="entry name" value="DO-GTPase1"/>
</dbReference>
<dbReference type="AlphaFoldDB" id="N8VHC1"/>
<name>N8VHC1_9GAMM</name>
<dbReference type="SUPFAM" id="SSF52540">
    <property type="entry name" value="P-loop containing nucleoside triphosphate hydrolases"/>
    <property type="match status" value="1"/>
</dbReference>
<proteinExistence type="predicted"/>
<dbReference type="RefSeq" id="WP_004782825.1">
    <property type="nucleotide sequence ID" value="NZ_KB849403.1"/>
</dbReference>
<dbReference type="InterPro" id="IPR027417">
    <property type="entry name" value="P-loop_NTPase"/>
</dbReference>